<sequence>MDTFGIPETGSSLTWLQCKGYVQCYNQPIPLFNHLPTTQSSVDLTSAIMQLTLYATGHHHNIRKCHYGSGYVLDGSYSTGDIATETFTFPEVTTSDTN</sequence>
<dbReference type="Pfam" id="PF14543">
    <property type="entry name" value="TAXi_N"/>
    <property type="match status" value="1"/>
</dbReference>
<keyword evidence="6" id="KW-1185">Reference proteome</keyword>
<comment type="similarity">
    <text evidence="1">Belongs to the peptidase A1 family.</text>
</comment>
<accession>A0AAD5IPS6</accession>
<gene>
    <name evidence="5" type="ORF">LWI28_009244</name>
</gene>
<dbReference type="Proteomes" id="UP001064489">
    <property type="component" value="Chromosome 8"/>
</dbReference>
<dbReference type="PANTHER" id="PTHR47967:SF128">
    <property type="entry name" value="ASPARTIC PROTEINASE CDR1-LIKE"/>
    <property type="match status" value="1"/>
</dbReference>
<proteinExistence type="inferred from homology"/>
<dbReference type="EMBL" id="JAJSOW010000103">
    <property type="protein sequence ID" value="KAI9173949.1"/>
    <property type="molecule type" value="Genomic_DNA"/>
</dbReference>
<evidence type="ECO:0000313" key="5">
    <source>
        <dbReference type="EMBL" id="KAI9173949.1"/>
    </source>
</evidence>
<evidence type="ECO:0000256" key="2">
    <source>
        <dbReference type="ARBA" id="ARBA00022670"/>
    </source>
</evidence>
<dbReference type="AlphaFoldDB" id="A0AAD5IPS6"/>
<protein>
    <recommendedName>
        <fullName evidence="4">Xylanase inhibitor N-terminal domain-containing protein</fullName>
    </recommendedName>
</protein>
<organism evidence="5 6">
    <name type="scientific">Acer negundo</name>
    <name type="common">Box elder</name>
    <dbReference type="NCBI Taxonomy" id="4023"/>
    <lineage>
        <taxon>Eukaryota</taxon>
        <taxon>Viridiplantae</taxon>
        <taxon>Streptophyta</taxon>
        <taxon>Embryophyta</taxon>
        <taxon>Tracheophyta</taxon>
        <taxon>Spermatophyta</taxon>
        <taxon>Magnoliopsida</taxon>
        <taxon>eudicotyledons</taxon>
        <taxon>Gunneridae</taxon>
        <taxon>Pentapetalae</taxon>
        <taxon>rosids</taxon>
        <taxon>malvids</taxon>
        <taxon>Sapindales</taxon>
        <taxon>Sapindaceae</taxon>
        <taxon>Hippocastanoideae</taxon>
        <taxon>Acereae</taxon>
        <taxon>Acer</taxon>
    </lineage>
</organism>
<evidence type="ECO:0000256" key="1">
    <source>
        <dbReference type="ARBA" id="ARBA00007447"/>
    </source>
</evidence>
<feature type="domain" description="Xylanase inhibitor N-terminal" evidence="4">
    <location>
        <begin position="6"/>
        <end position="92"/>
    </location>
</feature>
<dbReference type="InterPro" id="IPR032861">
    <property type="entry name" value="TAXi_N"/>
</dbReference>
<dbReference type="GO" id="GO:0008233">
    <property type="term" value="F:peptidase activity"/>
    <property type="evidence" value="ECO:0007669"/>
    <property type="project" value="UniProtKB-KW"/>
</dbReference>
<dbReference type="GO" id="GO:0006508">
    <property type="term" value="P:proteolysis"/>
    <property type="evidence" value="ECO:0007669"/>
    <property type="project" value="UniProtKB-KW"/>
</dbReference>
<evidence type="ECO:0000256" key="3">
    <source>
        <dbReference type="ARBA" id="ARBA00022801"/>
    </source>
</evidence>
<dbReference type="PANTHER" id="PTHR47967">
    <property type="entry name" value="OS07G0603500 PROTEIN-RELATED"/>
    <property type="match status" value="1"/>
</dbReference>
<reference evidence="5" key="2">
    <citation type="submission" date="2023-02" db="EMBL/GenBank/DDBJ databases">
        <authorList>
            <person name="Swenson N.G."/>
            <person name="Wegrzyn J.L."/>
            <person name="Mcevoy S.L."/>
        </authorList>
    </citation>
    <scope>NUCLEOTIDE SEQUENCE</scope>
    <source>
        <strain evidence="5">91603</strain>
        <tissue evidence="5">Leaf</tissue>
    </source>
</reference>
<dbReference type="Gene3D" id="2.40.70.10">
    <property type="entry name" value="Acid Proteases"/>
    <property type="match status" value="1"/>
</dbReference>
<reference evidence="5" key="1">
    <citation type="journal article" date="2022" name="Plant J.">
        <title>Strategies of tolerance reflected in two North American maple genomes.</title>
        <authorList>
            <person name="McEvoy S.L."/>
            <person name="Sezen U.U."/>
            <person name="Trouern-Trend A."/>
            <person name="McMahon S.M."/>
            <person name="Schaberg P.G."/>
            <person name="Yang J."/>
            <person name="Wegrzyn J.L."/>
            <person name="Swenson N.G."/>
        </authorList>
    </citation>
    <scope>NUCLEOTIDE SEQUENCE</scope>
    <source>
        <strain evidence="5">91603</strain>
    </source>
</reference>
<keyword evidence="2" id="KW-0645">Protease</keyword>
<evidence type="ECO:0000259" key="4">
    <source>
        <dbReference type="Pfam" id="PF14543"/>
    </source>
</evidence>
<dbReference type="GO" id="GO:0005576">
    <property type="term" value="C:extracellular region"/>
    <property type="evidence" value="ECO:0007669"/>
    <property type="project" value="TreeGrafter"/>
</dbReference>
<comment type="caution">
    <text evidence="5">The sequence shown here is derived from an EMBL/GenBank/DDBJ whole genome shotgun (WGS) entry which is preliminary data.</text>
</comment>
<evidence type="ECO:0000313" key="6">
    <source>
        <dbReference type="Proteomes" id="UP001064489"/>
    </source>
</evidence>
<dbReference type="InterPro" id="IPR021109">
    <property type="entry name" value="Peptidase_aspartic_dom_sf"/>
</dbReference>
<keyword evidence="3" id="KW-0378">Hydrolase</keyword>
<dbReference type="InterPro" id="IPR051708">
    <property type="entry name" value="Plant_Aspart_Prot_A1"/>
</dbReference>
<dbReference type="SUPFAM" id="SSF50630">
    <property type="entry name" value="Acid proteases"/>
    <property type="match status" value="1"/>
</dbReference>
<name>A0AAD5IPS6_ACENE</name>